<evidence type="ECO:0000256" key="1">
    <source>
        <dbReference type="ARBA" id="ARBA00022729"/>
    </source>
</evidence>
<dbReference type="GO" id="GO:0007166">
    <property type="term" value="P:cell surface receptor signaling pathway"/>
    <property type="evidence" value="ECO:0007669"/>
    <property type="project" value="TreeGrafter"/>
</dbReference>
<dbReference type="InterPro" id="IPR003599">
    <property type="entry name" value="Ig_sub"/>
</dbReference>
<keyword evidence="5" id="KW-1185">Reference proteome</keyword>
<dbReference type="InterPro" id="IPR013783">
    <property type="entry name" value="Ig-like_fold"/>
</dbReference>
<dbReference type="PANTHER" id="PTHR23268">
    <property type="entry name" value="T-CELL RECEPTOR BETA CHAIN"/>
    <property type="match status" value="1"/>
</dbReference>
<name>A0AAD5AM64_SILAS</name>
<dbReference type="GO" id="GO:0005886">
    <property type="term" value="C:plasma membrane"/>
    <property type="evidence" value="ECO:0007669"/>
    <property type="project" value="TreeGrafter"/>
</dbReference>
<gene>
    <name evidence="4" type="ORF">C0J50_21498</name>
</gene>
<feature type="domain" description="Ig-like" evidence="3">
    <location>
        <begin position="1"/>
        <end position="108"/>
    </location>
</feature>
<dbReference type="PROSITE" id="PS50835">
    <property type="entry name" value="IG_LIKE"/>
    <property type="match status" value="2"/>
</dbReference>
<feature type="non-terminal residue" evidence="4">
    <location>
        <position position="417"/>
    </location>
</feature>
<feature type="domain" description="Ig-like" evidence="3">
    <location>
        <begin position="321"/>
        <end position="417"/>
    </location>
</feature>
<evidence type="ECO:0000313" key="5">
    <source>
        <dbReference type="Proteomes" id="UP001205998"/>
    </source>
</evidence>
<dbReference type="Pfam" id="PF07686">
    <property type="entry name" value="V-set"/>
    <property type="match status" value="3"/>
</dbReference>
<evidence type="ECO:0000313" key="4">
    <source>
        <dbReference type="EMBL" id="KAI5618827.1"/>
    </source>
</evidence>
<proteinExistence type="predicted"/>
<dbReference type="InterPro" id="IPR007110">
    <property type="entry name" value="Ig-like_dom"/>
</dbReference>
<dbReference type="EMBL" id="MU551677">
    <property type="protein sequence ID" value="KAI5618827.1"/>
    <property type="molecule type" value="Genomic_DNA"/>
</dbReference>
<dbReference type="Gene3D" id="2.60.40.10">
    <property type="entry name" value="Immunoglobulins"/>
    <property type="match status" value="3"/>
</dbReference>
<evidence type="ECO:0000259" key="3">
    <source>
        <dbReference type="PROSITE" id="PS50835"/>
    </source>
</evidence>
<dbReference type="AlphaFoldDB" id="A0AAD5AM64"/>
<sequence>VYQNPTDLFKKTKESANISCSHSIANHQVMLWYKRSDKNQLQLLGYLNVKFPYPEDSLKSKVELLGDGSSKGNLAIKDLQPDDNSVYFCAVRLDTVLQNSVICDKNLSPSQQHTFSTCSCTTSLVTEIKPHYTIVSAEHKINSRQSSEQNRVLLTGTISTGTTFSQNERLNILKILILNLKLFLSNIGSLFSNDVYQKPADVLCLPDASVVLTCNHSISSYNIILWYYRTHGDTSLKLIGYVYVNPKYEENYEGNFTLSGDGRHATKDVFLFISHLTPEDNAVYFCAARKHSHTSSLSVEQKVYTKHLHIRSILFWRASCSTIQQIPAGSLLAKEKDSITIQCSHDDNSLLLMLWYQQKSDSTNFSLISYIYGSGKPNNEDEFKDRFHMTKESTLKGKLTISKVLQSDSAVYYCAAS</sequence>
<feature type="non-terminal residue" evidence="4">
    <location>
        <position position="1"/>
    </location>
</feature>
<dbReference type="InterPro" id="IPR013106">
    <property type="entry name" value="Ig_V-set"/>
</dbReference>
<protein>
    <recommendedName>
        <fullName evidence="3">Ig-like domain-containing protein</fullName>
    </recommendedName>
</protein>
<dbReference type="SMART" id="SM00406">
    <property type="entry name" value="IGv"/>
    <property type="match status" value="3"/>
</dbReference>
<dbReference type="Proteomes" id="UP001205998">
    <property type="component" value="Unassembled WGS sequence"/>
</dbReference>
<dbReference type="SMART" id="SM00409">
    <property type="entry name" value="IG"/>
    <property type="match status" value="3"/>
</dbReference>
<dbReference type="SUPFAM" id="SSF48726">
    <property type="entry name" value="Immunoglobulin"/>
    <property type="match status" value="3"/>
</dbReference>
<dbReference type="InterPro" id="IPR036179">
    <property type="entry name" value="Ig-like_dom_sf"/>
</dbReference>
<accession>A0AAD5AM64</accession>
<reference evidence="4" key="1">
    <citation type="submission" date="2018-07" db="EMBL/GenBank/DDBJ databases">
        <title>Comparative genomics of catfishes provides insights into carnivory and benthic adaptation.</title>
        <authorList>
            <person name="Zhang Y."/>
            <person name="Wang D."/>
            <person name="Peng Z."/>
            <person name="Zheng S."/>
            <person name="Shao F."/>
            <person name="Tao W."/>
        </authorList>
    </citation>
    <scope>NUCLEOTIDE SEQUENCE</scope>
    <source>
        <strain evidence="4">Chongqing</strain>
    </source>
</reference>
<keyword evidence="1" id="KW-0732">Signal</keyword>
<dbReference type="GO" id="GO:0002376">
    <property type="term" value="P:immune system process"/>
    <property type="evidence" value="ECO:0007669"/>
    <property type="project" value="UniProtKB-KW"/>
</dbReference>
<dbReference type="InterPro" id="IPR050413">
    <property type="entry name" value="TCR_beta_variable"/>
</dbReference>
<evidence type="ECO:0000256" key="2">
    <source>
        <dbReference type="ARBA" id="ARBA00022859"/>
    </source>
</evidence>
<dbReference type="CDD" id="cd00099">
    <property type="entry name" value="IgV"/>
    <property type="match status" value="1"/>
</dbReference>
<organism evidence="4 5">
    <name type="scientific">Silurus asotus</name>
    <name type="common">Amur catfish</name>
    <name type="synonym">Parasilurus asotus</name>
    <dbReference type="NCBI Taxonomy" id="30991"/>
    <lineage>
        <taxon>Eukaryota</taxon>
        <taxon>Metazoa</taxon>
        <taxon>Chordata</taxon>
        <taxon>Craniata</taxon>
        <taxon>Vertebrata</taxon>
        <taxon>Euteleostomi</taxon>
        <taxon>Actinopterygii</taxon>
        <taxon>Neopterygii</taxon>
        <taxon>Teleostei</taxon>
        <taxon>Ostariophysi</taxon>
        <taxon>Siluriformes</taxon>
        <taxon>Siluridae</taxon>
        <taxon>Silurus</taxon>
    </lineage>
</organism>
<keyword evidence="2" id="KW-0391">Immunity</keyword>
<comment type="caution">
    <text evidence="4">The sequence shown here is derived from an EMBL/GenBank/DDBJ whole genome shotgun (WGS) entry which is preliminary data.</text>
</comment>